<dbReference type="SMART" id="SM00718">
    <property type="entry name" value="DM4_12"/>
    <property type="match status" value="1"/>
</dbReference>
<gene>
    <name evidence="4" type="primary">LOC112463900</name>
</gene>
<dbReference type="AlphaFoldDB" id="A0A6J1QVF4"/>
<dbReference type="GeneID" id="112463900"/>
<feature type="compositionally biased region" description="Polar residues" evidence="1">
    <location>
        <begin position="286"/>
        <end position="297"/>
    </location>
</feature>
<evidence type="ECO:0000313" key="3">
    <source>
        <dbReference type="Proteomes" id="UP000504618"/>
    </source>
</evidence>
<dbReference type="Proteomes" id="UP000504618">
    <property type="component" value="Unplaced"/>
</dbReference>
<keyword evidence="2" id="KW-0732">Signal</keyword>
<evidence type="ECO:0000313" key="4">
    <source>
        <dbReference type="RefSeq" id="XP_024886352.1"/>
    </source>
</evidence>
<evidence type="ECO:0000256" key="2">
    <source>
        <dbReference type="SAM" id="SignalP"/>
    </source>
</evidence>
<keyword evidence="3" id="KW-1185">Reference proteome</keyword>
<dbReference type="InterPro" id="IPR006631">
    <property type="entry name" value="DM4_12"/>
</dbReference>
<name>A0A6J1QVF4_9HYME</name>
<dbReference type="PANTHER" id="PTHR21398:SF6">
    <property type="entry name" value="AGAP007094-PA"/>
    <property type="match status" value="1"/>
</dbReference>
<sequence>MSQRGRLLLQLLLGLVVLKESSTSGGAGGTVHEGESSSRQAPHHRQKRVFWFTNDGRIALPPGTVMTITPTLALPFVRHPPYGFLSNMTISLPFTIDFDKLGLTDNENPYGALPPSFDRKLKGRQAGMMMADFIAAFIKRRLHKRDATEMPRNAFHGGERALLYGTAEDMLSTLGMNGKACLLRAICEVQGHHLNNFGLIGEMLKLFFTASRSPFANLLKEYVEAENRGKFHGECWPYFKDCPKSLFLPSSNKYQKDSLHEEEEEEDEHWNQISNDLDEEPLTRISGHNTKDTVQPM</sequence>
<proteinExistence type="predicted"/>
<feature type="chain" id="PRO_5026931190" evidence="2">
    <location>
        <begin position="24"/>
        <end position="297"/>
    </location>
</feature>
<dbReference type="Pfam" id="PF07841">
    <property type="entry name" value="DM4_12"/>
    <property type="match status" value="1"/>
</dbReference>
<feature type="signal peptide" evidence="2">
    <location>
        <begin position="1"/>
        <end position="23"/>
    </location>
</feature>
<protein>
    <submittedName>
        <fullName evidence="4">Uncharacterized protein LOC112463900</fullName>
    </submittedName>
</protein>
<feature type="region of interest" description="Disordered" evidence="1">
    <location>
        <begin position="255"/>
        <end position="297"/>
    </location>
</feature>
<accession>A0A6J1QVF4</accession>
<dbReference type="PANTHER" id="PTHR21398">
    <property type="entry name" value="AGAP007094-PA"/>
    <property type="match status" value="1"/>
</dbReference>
<organism evidence="3 4">
    <name type="scientific">Temnothorax curvispinosus</name>
    <dbReference type="NCBI Taxonomy" id="300111"/>
    <lineage>
        <taxon>Eukaryota</taxon>
        <taxon>Metazoa</taxon>
        <taxon>Ecdysozoa</taxon>
        <taxon>Arthropoda</taxon>
        <taxon>Hexapoda</taxon>
        <taxon>Insecta</taxon>
        <taxon>Pterygota</taxon>
        <taxon>Neoptera</taxon>
        <taxon>Endopterygota</taxon>
        <taxon>Hymenoptera</taxon>
        <taxon>Apocrita</taxon>
        <taxon>Aculeata</taxon>
        <taxon>Formicoidea</taxon>
        <taxon>Formicidae</taxon>
        <taxon>Myrmicinae</taxon>
        <taxon>Temnothorax</taxon>
    </lineage>
</organism>
<dbReference type="RefSeq" id="XP_024886352.1">
    <property type="nucleotide sequence ID" value="XM_025030584.1"/>
</dbReference>
<reference evidence="4" key="1">
    <citation type="submission" date="2025-08" db="UniProtKB">
        <authorList>
            <consortium name="RefSeq"/>
        </authorList>
    </citation>
    <scope>IDENTIFICATION</scope>
    <source>
        <tissue evidence="4">Whole body</tissue>
    </source>
</reference>
<dbReference type="OrthoDB" id="6339724at2759"/>
<evidence type="ECO:0000256" key="1">
    <source>
        <dbReference type="SAM" id="MobiDB-lite"/>
    </source>
</evidence>
<feature type="region of interest" description="Disordered" evidence="1">
    <location>
        <begin position="23"/>
        <end position="45"/>
    </location>
</feature>